<sequence>MVIKLRNNVLKESTIRDNYINVICRIKPLFNGINASFLEEEASAIHYPCASFFLFCFHRFQYLC</sequence>
<protein>
    <submittedName>
        <fullName evidence="1">Putative ovule protein</fullName>
    </submittedName>
</protein>
<dbReference type="AlphaFoldDB" id="A0A0V0HF31"/>
<accession>A0A0V0HF31</accession>
<proteinExistence type="predicted"/>
<name>A0A0V0HF31_SOLCH</name>
<evidence type="ECO:0000313" key="1">
    <source>
        <dbReference type="EMBL" id="JAP18877.1"/>
    </source>
</evidence>
<dbReference type="EMBL" id="GEDG01020742">
    <property type="protein sequence ID" value="JAP18877.1"/>
    <property type="molecule type" value="Transcribed_RNA"/>
</dbReference>
<reference evidence="1" key="1">
    <citation type="submission" date="2015-12" db="EMBL/GenBank/DDBJ databases">
        <title>Gene expression during late stages of embryo sac development: a critical building block for successful pollen-pistil interactions.</title>
        <authorList>
            <person name="Liu Y."/>
            <person name="Joly V."/>
            <person name="Sabar M."/>
            <person name="Matton D.P."/>
        </authorList>
    </citation>
    <scope>NUCLEOTIDE SEQUENCE</scope>
</reference>
<organism evidence="1">
    <name type="scientific">Solanum chacoense</name>
    <name type="common">Chaco potato</name>
    <dbReference type="NCBI Taxonomy" id="4108"/>
    <lineage>
        <taxon>Eukaryota</taxon>
        <taxon>Viridiplantae</taxon>
        <taxon>Streptophyta</taxon>
        <taxon>Embryophyta</taxon>
        <taxon>Tracheophyta</taxon>
        <taxon>Spermatophyta</taxon>
        <taxon>Magnoliopsida</taxon>
        <taxon>eudicotyledons</taxon>
        <taxon>Gunneridae</taxon>
        <taxon>Pentapetalae</taxon>
        <taxon>asterids</taxon>
        <taxon>lamiids</taxon>
        <taxon>Solanales</taxon>
        <taxon>Solanaceae</taxon>
        <taxon>Solanoideae</taxon>
        <taxon>Solaneae</taxon>
        <taxon>Solanum</taxon>
    </lineage>
</organism>